<dbReference type="Proteomes" id="UP000595064">
    <property type="component" value="Plasmid unnamed"/>
</dbReference>
<dbReference type="Pfam" id="PF13708">
    <property type="entry name" value="DUF4942"/>
    <property type="match status" value="1"/>
</dbReference>
<dbReference type="KEGG" id="dla:I6G47_32290"/>
<dbReference type="InterPro" id="IPR031339">
    <property type="entry name" value="DUF4942"/>
</dbReference>
<proteinExistence type="predicted"/>
<dbReference type="EMBL" id="CP065749">
    <property type="protein sequence ID" value="QPS85101.1"/>
    <property type="molecule type" value="Genomic_DNA"/>
</dbReference>
<gene>
    <name evidence="2" type="ORF">I6G47_32290</name>
</gene>
<keyword evidence="2" id="KW-0614">Plasmid</keyword>
<dbReference type="AlphaFoldDB" id="A0A7T3DHC3"/>
<name>A0A7T3DHC3_9BURK</name>
<organism evidence="2 3">
    <name type="scientific">Delftia lacustris</name>
    <dbReference type="NCBI Taxonomy" id="558537"/>
    <lineage>
        <taxon>Bacteria</taxon>
        <taxon>Pseudomonadati</taxon>
        <taxon>Pseudomonadota</taxon>
        <taxon>Betaproteobacteria</taxon>
        <taxon>Burkholderiales</taxon>
        <taxon>Comamonadaceae</taxon>
        <taxon>Delftia</taxon>
    </lineage>
</organism>
<protein>
    <submittedName>
        <fullName evidence="2">DUF4942 domain-containing protein</fullName>
    </submittedName>
</protein>
<geneLocation type="plasmid" evidence="2 3">
    <name>unnamed</name>
</geneLocation>
<reference evidence="2 3" key="1">
    <citation type="submission" date="2020-12" db="EMBL/GenBank/DDBJ databases">
        <title>FDA dAtabase for Regulatory Grade micrObial Sequences (FDA-ARGOS): Supporting development and validation of Infectious Disease Dx tests.</title>
        <authorList>
            <person name="Sproer C."/>
            <person name="Gronow S."/>
            <person name="Severitt S."/>
            <person name="Schroder I."/>
            <person name="Tallon L."/>
            <person name="Sadzewicz L."/>
            <person name="Zhao X."/>
            <person name="Boylan J."/>
            <person name="Ott S."/>
            <person name="Bowen H."/>
            <person name="Vavikolanu K."/>
            <person name="Mehta A."/>
            <person name="Aluvathingal J."/>
            <person name="Nadendla S."/>
            <person name="Lowell S."/>
            <person name="Myers T."/>
            <person name="Yan Y."/>
            <person name="Sichtig H."/>
        </authorList>
    </citation>
    <scope>NUCLEOTIDE SEQUENCE [LARGE SCALE GENOMIC DNA]</scope>
    <source>
        <strain evidence="2 3">FDAARGOS_890</strain>
        <plasmid evidence="2 3">unnamed</plasmid>
    </source>
</reference>
<evidence type="ECO:0000313" key="3">
    <source>
        <dbReference type="Proteomes" id="UP000595064"/>
    </source>
</evidence>
<feature type="domain" description="DUF4942" evidence="1">
    <location>
        <begin position="31"/>
        <end position="225"/>
    </location>
</feature>
<evidence type="ECO:0000259" key="1">
    <source>
        <dbReference type="Pfam" id="PF13708"/>
    </source>
</evidence>
<evidence type="ECO:0000313" key="2">
    <source>
        <dbReference type="EMBL" id="QPS85101.1"/>
    </source>
</evidence>
<keyword evidence="3" id="KW-1185">Reference proteome</keyword>
<accession>A0A7T3DHC3</accession>
<sequence length="342" mass="38670">MQAKGVGSDFRAEAGNVRAAANEDFKVRYDNLKKRAWGQILRSSLLNDRLSNQARRKVEASAESIYAMEFSVANIHGFLAGVIQSLPSIYEEMIVDLFDAIIERSSDNVVFYRSWKSNQKHRIGMRIRKSRFIMPRFQLSFGGSLDYESERFLADVDKVWGYLMGEPHGYEGLVAAMKKSDLRSSERIASRYFDVRYYKGVQTLHFYPKSSEVVEKINKFVGKLRQWIPGNMDEANSDFQKQYEGGEALTKEYMVVYETSARNSYGYDRPAIALLRSLKGLDDGETLQLDRMSSAVEAVHNQHGLHCGPALAKAPTAKLICMGEQRTSENSSAQVQLPLLAA</sequence>